<dbReference type="InterPro" id="IPR001958">
    <property type="entry name" value="Tet-R_TetA/multi-R_MdtG-like"/>
</dbReference>
<keyword evidence="7 9" id="KW-1133">Transmembrane helix</keyword>
<feature type="transmembrane region" description="Helical" evidence="9">
    <location>
        <begin position="21"/>
        <end position="38"/>
    </location>
</feature>
<dbReference type="OrthoDB" id="9814303at2"/>
<accession>A0A372GBG8</accession>
<feature type="transmembrane region" description="Helical" evidence="9">
    <location>
        <begin position="114"/>
        <end position="135"/>
    </location>
</feature>
<dbReference type="AlphaFoldDB" id="A0A372GBG8"/>
<feature type="transmembrane region" description="Helical" evidence="9">
    <location>
        <begin position="265"/>
        <end position="286"/>
    </location>
</feature>
<keyword evidence="5" id="KW-1003">Cell membrane</keyword>
<dbReference type="PRINTS" id="PR01035">
    <property type="entry name" value="TCRTETA"/>
</dbReference>
<evidence type="ECO:0000313" key="11">
    <source>
        <dbReference type="EMBL" id="RFS82687.1"/>
    </source>
</evidence>
<feature type="transmembrane region" description="Helical" evidence="9">
    <location>
        <begin position="177"/>
        <end position="197"/>
    </location>
</feature>
<reference evidence="11 12" key="1">
    <citation type="submission" date="2018-08" db="EMBL/GenBank/DDBJ databases">
        <title>Actinomadura spongicola sp. nov., isolated from marine sponge Leucetta chagosensis.</title>
        <authorList>
            <person name="Li L."/>
            <person name="Lin H.W."/>
        </authorList>
    </citation>
    <scope>NUCLEOTIDE SEQUENCE [LARGE SCALE GENOMIC DNA]</scope>
    <source>
        <strain evidence="11 12">LHW52907</strain>
    </source>
</reference>
<keyword evidence="4" id="KW-0813">Transport</keyword>
<feature type="domain" description="Major facilitator superfamily (MFS) profile" evidence="10">
    <location>
        <begin position="23"/>
        <end position="405"/>
    </location>
</feature>
<evidence type="ECO:0000256" key="6">
    <source>
        <dbReference type="ARBA" id="ARBA00022692"/>
    </source>
</evidence>
<dbReference type="InterPro" id="IPR020846">
    <property type="entry name" value="MFS_dom"/>
</dbReference>
<evidence type="ECO:0000259" key="10">
    <source>
        <dbReference type="PROSITE" id="PS50850"/>
    </source>
</evidence>
<comment type="similarity">
    <text evidence="2">Belongs to the major facilitator superfamily. Bcr/CmlA family.</text>
</comment>
<dbReference type="SUPFAM" id="SSF103473">
    <property type="entry name" value="MFS general substrate transporter"/>
    <property type="match status" value="1"/>
</dbReference>
<dbReference type="InterPro" id="IPR004812">
    <property type="entry name" value="Efflux_drug-R_Bcr/CmlA"/>
</dbReference>
<evidence type="ECO:0000256" key="4">
    <source>
        <dbReference type="ARBA" id="ARBA00022448"/>
    </source>
</evidence>
<keyword evidence="12" id="KW-1185">Reference proteome</keyword>
<name>A0A372GBG8_9ACTN</name>
<evidence type="ECO:0000256" key="7">
    <source>
        <dbReference type="ARBA" id="ARBA00022989"/>
    </source>
</evidence>
<evidence type="ECO:0000256" key="9">
    <source>
        <dbReference type="SAM" id="Phobius"/>
    </source>
</evidence>
<feature type="transmembrane region" description="Helical" evidence="9">
    <location>
        <begin position="89"/>
        <end position="108"/>
    </location>
</feature>
<evidence type="ECO:0000256" key="2">
    <source>
        <dbReference type="ARBA" id="ARBA00006236"/>
    </source>
</evidence>
<dbReference type="PROSITE" id="PS50850">
    <property type="entry name" value="MFS"/>
    <property type="match status" value="1"/>
</dbReference>
<dbReference type="Pfam" id="PF07690">
    <property type="entry name" value="MFS_1"/>
    <property type="match status" value="1"/>
</dbReference>
<dbReference type="InterPro" id="IPR005829">
    <property type="entry name" value="Sugar_transporter_CS"/>
</dbReference>
<feature type="transmembrane region" description="Helical" evidence="9">
    <location>
        <begin position="356"/>
        <end position="377"/>
    </location>
</feature>
<feature type="transmembrane region" description="Helical" evidence="9">
    <location>
        <begin position="58"/>
        <end position="77"/>
    </location>
</feature>
<dbReference type="Gene3D" id="1.20.1720.10">
    <property type="entry name" value="Multidrug resistance protein D"/>
    <property type="match status" value="1"/>
</dbReference>
<dbReference type="CDD" id="cd17320">
    <property type="entry name" value="MFS_MdfA_MDR_like"/>
    <property type="match status" value="1"/>
</dbReference>
<keyword evidence="6 9" id="KW-0812">Transmembrane</keyword>
<gene>
    <name evidence="11" type="ORF">D0T12_24900</name>
</gene>
<evidence type="ECO:0000256" key="8">
    <source>
        <dbReference type="ARBA" id="ARBA00023136"/>
    </source>
</evidence>
<dbReference type="EMBL" id="QVNQ01000008">
    <property type="protein sequence ID" value="RFS82687.1"/>
    <property type="molecule type" value="Genomic_DNA"/>
</dbReference>
<feature type="transmembrane region" description="Helical" evidence="9">
    <location>
        <begin position="383"/>
        <end position="404"/>
    </location>
</feature>
<protein>
    <submittedName>
        <fullName evidence="11">Bcr/CflA family efflux MFS transporter</fullName>
    </submittedName>
</protein>
<feature type="transmembrane region" description="Helical" evidence="9">
    <location>
        <begin position="227"/>
        <end position="245"/>
    </location>
</feature>
<comment type="similarity">
    <text evidence="3">Belongs to the major facilitator superfamily. TCR/Tet family.</text>
</comment>
<dbReference type="NCBIfam" id="TIGR00710">
    <property type="entry name" value="efflux_Bcr_CflA"/>
    <property type="match status" value="1"/>
</dbReference>
<dbReference type="Proteomes" id="UP000262882">
    <property type="component" value="Unassembled WGS sequence"/>
</dbReference>
<organism evidence="11 12">
    <name type="scientific">Actinomadura spongiicola</name>
    <dbReference type="NCBI Taxonomy" id="2303421"/>
    <lineage>
        <taxon>Bacteria</taxon>
        <taxon>Bacillati</taxon>
        <taxon>Actinomycetota</taxon>
        <taxon>Actinomycetes</taxon>
        <taxon>Streptosporangiales</taxon>
        <taxon>Thermomonosporaceae</taxon>
        <taxon>Actinomadura</taxon>
    </lineage>
</organism>
<feature type="transmembrane region" description="Helical" evidence="9">
    <location>
        <begin position="147"/>
        <end position="165"/>
    </location>
</feature>
<dbReference type="InterPro" id="IPR036259">
    <property type="entry name" value="MFS_trans_sf"/>
</dbReference>
<evidence type="ECO:0000256" key="1">
    <source>
        <dbReference type="ARBA" id="ARBA00004651"/>
    </source>
</evidence>
<proteinExistence type="inferred from homology"/>
<evidence type="ECO:0000256" key="3">
    <source>
        <dbReference type="ARBA" id="ARBA00007520"/>
    </source>
</evidence>
<dbReference type="InterPro" id="IPR011701">
    <property type="entry name" value="MFS"/>
</dbReference>
<feature type="transmembrane region" description="Helical" evidence="9">
    <location>
        <begin position="293"/>
        <end position="315"/>
    </location>
</feature>
<dbReference type="PROSITE" id="PS00216">
    <property type="entry name" value="SUGAR_TRANSPORT_1"/>
    <property type="match status" value="1"/>
</dbReference>
<evidence type="ECO:0000313" key="12">
    <source>
        <dbReference type="Proteomes" id="UP000262882"/>
    </source>
</evidence>
<evidence type="ECO:0000256" key="5">
    <source>
        <dbReference type="ARBA" id="ARBA00022475"/>
    </source>
</evidence>
<keyword evidence="8 9" id="KW-0472">Membrane</keyword>
<dbReference type="GO" id="GO:0042910">
    <property type="term" value="F:xenobiotic transmembrane transporter activity"/>
    <property type="evidence" value="ECO:0007669"/>
    <property type="project" value="InterPro"/>
</dbReference>
<dbReference type="PANTHER" id="PTHR23502">
    <property type="entry name" value="MAJOR FACILITATOR SUPERFAMILY"/>
    <property type="match status" value="1"/>
</dbReference>
<comment type="caution">
    <text evidence="11">The sequence shown here is derived from an EMBL/GenBank/DDBJ whole genome shotgun (WGS) entry which is preliminary data.</text>
</comment>
<dbReference type="GO" id="GO:0005886">
    <property type="term" value="C:plasma membrane"/>
    <property type="evidence" value="ECO:0007669"/>
    <property type="project" value="UniProtKB-SubCell"/>
</dbReference>
<feature type="transmembrane region" description="Helical" evidence="9">
    <location>
        <begin position="321"/>
        <end position="344"/>
    </location>
</feature>
<sequence length="415" mass="40906">MTQTAPSAAATAKDDPGRRRLWMIMVLGALTAVAPLSIDMYLPALPSLAEDLGTGPVQTQLTLTACIVGLAIGQGVAGPLSDAFGRRRPLLIGMAAYAVASLLCVAAPTVETLIALRLVQGATGAAGIVIARAIVQDLYDGVAAAKFFALLMLVNGLAPILAPAVGGQLLRLMPWPGVFAVLAGIGVALFLASLAGLGETLPPGRRQTGGLRATAATFRTLVADRSFVGHGLASGLAFAAMFTYIAGSPFVLQDIYGLSPQAFSLVFGVNSVGIVAAGQVSGVLAGRVALRRLLGVGLAIVAAGAIGLLAVVLAGGGLYPVLTALFLVAAGQGLIGPNATALALSGRPPQVAGTASALLGVSQFALGGAAAPLAGIAGPDTAVPMALAIAALAFLAVAATASAARSRGTASLVSG</sequence>
<dbReference type="GO" id="GO:1990961">
    <property type="term" value="P:xenobiotic detoxification by transmembrane export across the plasma membrane"/>
    <property type="evidence" value="ECO:0007669"/>
    <property type="project" value="InterPro"/>
</dbReference>
<dbReference type="PANTHER" id="PTHR23502:SF132">
    <property type="entry name" value="POLYAMINE TRANSPORTER 2-RELATED"/>
    <property type="match status" value="1"/>
</dbReference>
<dbReference type="FunFam" id="1.20.1720.10:FF:000005">
    <property type="entry name" value="Bcr/CflA family efflux transporter"/>
    <property type="match status" value="1"/>
</dbReference>
<comment type="subcellular location">
    <subcellularLocation>
        <location evidence="1">Cell membrane</location>
        <topology evidence="1">Multi-pass membrane protein</topology>
    </subcellularLocation>
</comment>
<dbReference type="RefSeq" id="WP_117402106.1">
    <property type="nucleotide sequence ID" value="NZ_QVNQ01000008.1"/>
</dbReference>